<protein>
    <submittedName>
        <fullName evidence="2">ABC transporter substrate-binding protein</fullName>
    </submittedName>
</protein>
<dbReference type="PROSITE" id="PS51257">
    <property type="entry name" value="PROKAR_LIPOPROTEIN"/>
    <property type="match status" value="1"/>
</dbReference>
<evidence type="ECO:0000313" key="3">
    <source>
        <dbReference type="Proteomes" id="UP000604475"/>
    </source>
</evidence>
<dbReference type="PANTHER" id="PTHR43649">
    <property type="entry name" value="ARABINOSE-BINDING PROTEIN-RELATED"/>
    <property type="match status" value="1"/>
</dbReference>
<dbReference type="SUPFAM" id="SSF53850">
    <property type="entry name" value="Periplasmic binding protein-like II"/>
    <property type="match status" value="1"/>
</dbReference>
<dbReference type="CDD" id="cd14748">
    <property type="entry name" value="PBP2_UgpB"/>
    <property type="match status" value="1"/>
</dbReference>
<feature type="signal peptide" evidence="1">
    <location>
        <begin position="1"/>
        <end position="27"/>
    </location>
</feature>
<feature type="chain" id="PRO_5038622685" evidence="1">
    <location>
        <begin position="28"/>
        <end position="452"/>
    </location>
</feature>
<organism evidence="2 3">
    <name type="scientific">Frankia nepalensis</name>
    <dbReference type="NCBI Taxonomy" id="1836974"/>
    <lineage>
        <taxon>Bacteria</taxon>
        <taxon>Bacillati</taxon>
        <taxon>Actinomycetota</taxon>
        <taxon>Actinomycetes</taxon>
        <taxon>Frankiales</taxon>
        <taxon>Frankiaceae</taxon>
        <taxon>Frankia</taxon>
    </lineage>
</organism>
<accession>A0A937URL5</accession>
<evidence type="ECO:0000256" key="1">
    <source>
        <dbReference type="SAM" id="SignalP"/>
    </source>
</evidence>
<dbReference type="Gene3D" id="3.40.190.10">
    <property type="entry name" value="Periplasmic binding protein-like II"/>
    <property type="match status" value="1"/>
</dbReference>
<dbReference type="Proteomes" id="UP000604475">
    <property type="component" value="Unassembled WGS sequence"/>
</dbReference>
<dbReference type="InterPro" id="IPR050490">
    <property type="entry name" value="Bact_solute-bd_prot1"/>
</dbReference>
<reference evidence="2" key="1">
    <citation type="submission" date="2020-12" db="EMBL/GenBank/DDBJ databases">
        <title>Genomic characterization of non-nitrogen-fixing Frankia strains.</title>
        <authorList>
            <person name="Carlos-Shanley C."/>
            <person name="Guerra T."/>
            <person name="Hahn D."/>
        </authorList>
    </citation>
    <scope>NUCLEOTIDE SEQUENCE</scope>
    <source>
        <strain evidence="2">CN6</strain>
    </source>
</reference>
<proteinExistence type="predicted"/>
<keyword evidence="1" id="KW-0732">Signal</keyword>
<keyword evidence="3" id="KW-1185">Reference proteome</keyword>
<dbReference type="AlphaFoldDB" id="A0A937URL5"/>
<dbReference type="Pfam" id="PF13416">
    <property type="entry name" value="SBP_bac_8"/>
    <property type="match status" value="1"/>
</dbReference>
<gene>
    <name evidence="2" type="ORF">I7412_12090</name>
</gene>
<dbReference type="RefSeq" id="WP_203001022.1">
    <property type="nucleotide sequence ID" value="NZ_JADWYU010000199.1"/>
</dbReference>
<dbReference type="InterPro" id="IPR006059">
    <property type="entry name" value="SBP"/>
</dbReference>
<dbReference type="PANTHER" id="PTHR43649:SF30">
    <property type="entry name" value="ABC TRANSPORTER SUBSTRATE-BINDING PROTEIN"/>
    <property type="match status" value="1"/>
</dbReference>
<dbReference type="EMBL" id="JAEACQ010000164">
    <property type="protein sequence ID" value="MBL7627901.1"/>
    <property type="molecule type" value="Genomic_DNA"/>
</dbReference>
<sequence length="452" mass="46304">MNPVRMATRLRRSPRAGIALIAATTLAALTACGGADSPAADAGTDSSSDQPITISFLSYNYGTPDIGGQGTQALIDAFEKAHPNITIKPQGVAVADVLTRLQTDTAAGSPPDVAQIGWSKMAAAYELLPIVPVQDIPPAADWDAAMEGFSENLLSAVAVDGKVKAVPYTISIPVIFYNADLFRQAGLDPAKPPTTIAEVKAAALAVTDKTDAEGVYLAVADPGKSDYMTQSVIASNGGREVGADGMPAFDQPAAVSALATVADLTSSGAQPAIAATNAVAAFSAGKLSMLIGSTAIAASLQKAADGKFELATTGFPSFGDKPAAPTYSGAGLAVLAKDPARQQAAWEFIKFLTSAEGFTIITSQIGYLPLRPALATDPKYLAPYFASNDLLSPALAQLDDVSPYQSFTGKNASKAVVTLQDEAIEPIVLRGADPAATLSAVAGDIRGFLAQK</sequence>
<name>A0A937URL5_9ACTN</name>
<comment type="caution">
    <text evidence="2">The sequence shown here is derived from an EMBL/GenBank/DDBJ whole genome shotgun (WGS) entry which is preliminary data.</text>
</comment>
<evidence type="ECO:0000313" key="2">
    <source>
        <dbReference type="EMBL" id="MBL7627901.1"/>
    </source>
</evidence>